<dbReference type="EMBL" id="OCMT01000003">
    <property type="protein sequence ID" value="SOD18644.1"/>
    <property type="molecule type" value="Genomic_DNA"/>
</dbReference>
<dbReference type="InterPro" id="IPR029063">
    <property type="entry name" value="SAM-dependent_MTases_sf"/>
</dbReference>
<evidence type="ECO:0000259" key="2">
    <source>
        <dbReference type="Pfam" id="PF13649"/>
    </source>
</evidence>
<dbReference type="PANTHER" id="PTHR43861">
    <property type="entry name" value="TRANS-ACONITATE 2-METHYLTRANSFERASE-RELATED"/>
    <property type="match status" value="1"/>
</dbReference>
<accession>A0A286A9R4</accession>
<sequence>MALNFEKIGEYYDLFYQSKPYEDEVVYLDKQIKTLHPDAKTVVDLGSGTGVHAKLLHQKGYNVHGIEISEKMFNIANREAKTGLSFQNADIRSFKSETKFDIALSLFHVISYLNDNQSLIEAFQNINQHLHQGGLFIFDVWYSPAVYHQKPETRVKRLEQGEVSIVRIAESTMHISKNMVEVNYEILIKSFETDETDRLTETHNMRHFSTPEIELLAKLTNFELLSSEEFLTGKAPSEDTWGVCYILKKI</sequence>
<dbReference type="GO" id="GO:0032259">
    <property type="term" value="P:methylation"/>
    <property type="evidence" value="ECO:0007669"/>
    <property type="project" value="UniProtKB-KW"/>
</dbReference>
<reference evidence="4" key="1">
    <citation type="submission" date="2017-09" db="EMBL/GenBank/DDBJ databases">
        <authorList>
            <person name="Varghese N."/>
            <person name="Submissions S."/>
        </authorList>
    </citation>
    <scope>NUCLEOTIDE SEQUENCE [LARGE SCALE GENOMIC DNA]</scope>
    <source>
        <strain evidence="4">CGMCC 1.12803</strain>
    </source>
</reference>
<evidence type="ECO:0000256" key="1">
    <source>
        <dbReference type="ARBA" id="ARBA00022679"/>
    </source>
</evidence>
<feature type="domain" description="Methyltransferase" evidence="2">
    <location>
        <begin position="42"/>
        <end position="134"/>
    </location>
</feature>
<dbReference type="SUPFAM" id="SSF53335">
    <property type="entry name" value="S-adenosyl-L-methionine-dependent methyltransferases"/>
    <property type="match status" value="1"/>
</dbReference>
<dbReference type="Gene3D" id="2.20.130.10">
    <property type="entry name" value="CAC2371-like domains"/>
    <property type="match status" value="1"/>
</dbReference>
<keyword evidence="1 3" id="KW-0808">Transferase</keyword>
<evidence type="ECO:0000313" key="3">
    <source>
        <dbReference type="EMBL" id="SOD18644.1"/>
    </source>
</evidence>
<dbReference type="RefSeq" id="WP_097132921.1">
    <property type="nucleotide sequence ID" value="NZ_OCMT01000003.1"/>
</dbReference>
<dbReference type="OrthoDB" id="9789123at2"/>
<dbReference type="InterPro" id="IPR041698">
    <property type="entry name" value="Methyltransf_25"/>
</dbReference>
<protein>
    <submittedName>
        <fullName evidence="3">Methyltransferase domain-containing protein</fullName>
    </submittedName>
</protein>
<gene>
    <name evidence="3" type="ORF">SAMN06297358_3112</name>
</gene>
<dbReference type="GO" id="GO:0008168">
    <property type="term" value="F:methyltransferase activity"/>
    <property type="evidence" value="ECO:0007669"/>
    <property type="project" value="UniProtKB-KW"/>
</dbReference>
<dbReference type="AlphaFoldDB" id="A0A286A9R4"/>
<evidence type="ECO:0000313" key="4">
    <source>
        <dbReference type="Proteomes" id="UP000219281"/>
    </source>
</evidence>
<proteinExistence type="predicted"/>
<name>A0A286A9R4_9SPHI</name>
<keyword evidence="4" id="KW-1185">Reference proteome</keyword>
<dbReference type="CDD" id="cd02440">
    <property type="entry name" value="AdoMet_MTases"/>
    <property type="match status" value="1"/>
</dbReference>
<keyword evidence="3" id="KW-0489">Methyltransferase</keyword>
<organism evidence="3 4">
    <name type="scientific">Pedobacter xixiisoli</name>
    <dbReference type="NCBI Taxonomy" id="1476464"/>
    <lineage>
        <taxon>Bacteria</taxon>
        <taxon>Pseudomonadati</taxon>
        <taxon>Bacteroidota</taxon>
        <taxon>Sphingobacteriia</taxon>
        <taxon>Sphingobacteriales</taxon>
        <taxon>Sphingobacteriaceae</taxon>
        <taxon>Pedobacter</taxon>
    </lineage>
</organism>
<dbReference type="Gene3D" id="3.40.50.150">
    <property type="entry name" value="Vaccinia Virus protein VP39"/>
    <property type="match status" value="1"/>
</dbReference>
<dbReference type="Pfam" id="PF13649">
    <property type="entry name" value="Methyltransf_25"/>
    <property type="match status" value="1"/>
</dbReference>
<dbReference type="Proteomes" id="UP000219281">
    <property type="component" value="Unassembled WGS sequence"/>
</dbReference>